<reference evidence="8 10" key="1">
    <citation type="submission" date="2015-12" db="EMBL/GenBank/DDBJ databases">
        <title>Intraspecies pangenome expansion in the marine bacterium Alteromonas.</title>
        <authorList>
            <person name="Lopez-Perez M."/>
            <person name="Rodriguez-Valera F."/>
        </authorList>
    </citation>
    <scope>NUCLEOTIDE SEQUENCE [LARGE SCALE GENOMIC DNA]</scope>
    <source>
        <strain evidence="8 10">LMG 21861</strain>
    </source>
</reference>
<evidence type="ECO:0000256" key="1">
    <source>
        <dbReference type="ARBA" id="ARBA00004651"/>
    </source>
</evidence>
<feature type="transmembrane region" description="Helical" evidence="6">
    <location>
        <begin position="305"/>
        <end position="326"/>
    </location>
</feature>
<keyword evidence="10" id="KW-1185">Reference proteome</keyword>
<evidence type="ECO:0000313" key="9">
    <source>
        <dbReference type="EMBL" id="MDO6578007.1"/>
    </source>
</evidence>
<feature type="transmembrane region" description="Helical" evidence="6">
    <location>
        <begin position="243"/>
        <end position="263"/>
    </location>
</feature>
<protein>
    <submittedName>
        <fullName evidence="9">Na+/H+ antiporter NhaC family protein</fullName>
    </submittedName>
    <submittedName>
        <fullName evidence="8">Sodium:proton antiporter</fullName>
    </submittedName>
</protein>
<dbReference type="EMBL" id="CP013926">
    <property type="protein sequence ID" value="AMJ73158.1"/>
    <property type="molecule type" value="Genomic_DNA"/>
</dbReference>
<dbReference type="Proteomes" id="UP001170717">
    <property type="component" value="Unassembled WGS sequence"/>
</dbReference>
<feature type="transmembrane region" description="Helical" evidence="6">
    <location>
        <begin position="117"/>
        <end position="138"/>
    </location>
</feature>
<evidence type="ECO:0000256" key="5">
    <source>
        <dbReference type="ARBA" id="ARBA00023136"/>
    </source>
</evidence>
<dbReference type="KEGG" id="asq:AVL57_03690"/>
<evidence type="ECO:0000313" key="11">
    <source>
        <dbReference type="Proteomes" id="UP001170717"/>
    </source>
</evidence>
<feature type="transmembrane region" description="Helical" evidence="6">
    <location>
        <begin position="275"/>
        <end position="293"/>
    </location>
</feature>
<dbReference type="AlphaFoldDB" id="A0AAW7Z3T8"/>
<evidence type="ECO:0000256" key="2">
    <source>
        <dbReference type="ARBA" id="ARBA00022475"/>
    </source>
</evidence>
<comment type="subcellular location">
    <subcellularLocation>
        <location evidence="1">Cell membrane</location>
        <topology evidence="1">Multi-pass membrane protein</topology>
    </subcellularLocation>
</comment>
<keyword evidence="3 6" id="KW-0812">Transmembrane</keyword>
<dbReference type="Proteomes" id="UP000056750">
    <property type="component" value="Chromosome"/>
</dbReference>
<evidence type="ECO:0000256" key="6">
    <source>
        <dbReference type="SAM" id="Phobius"/>
    </source>
</evidence>
<feature type="transmembrane region" description="Helical" evidence="6">
    <location>
        <begin position="377"/>
        <end position="405"/>
    </location>
</feature>
<dbReference type="Pfam" id="PF03553">
    <property type="entry name" value="Na_H_antiporter"/>
    <property type="match status" value="1"/>
</dbReference>
<keyword evidence="2" id="KW-1003">Cell membrane</keyword>
<dbReference type="InterPro" id="IPR018461">
    <property type="entry name" value="Na/H_Antiport_NhaC-like_C"/>
</dbReference>
<feature type="transmembrane region" description="Helical" evidence="6">
    <location>
        <begin position="150"/>
        <end position="176"/>
    </location>
</feature>
<gene>
    <name evidence="8" type="ORF">AVL57_03690</name>
    <name evidence="9" type="ORF">Q4527_11415</name>
</gene>
<feature type="transmembrane region" description="Helical" evidence="6">
    <location>
        <begin position="69"/>
        <end position="97"/>
    </location>
</feature>
<dbReference type="GO" id="GO:0005886">
    <property type="term" value="C:plasma membrane"/>
    <property type="evidence" value="ECO:0007669"/>
    <property type="project" value="UniProtKB-SubCell"/>
</dbReference>
<proteinExistence type="predicted"/>
<dbReference type="RefSeq" id="WP_057794231.1">
    <property type="nucleotide sequence ID" value="NZ_CANLMS010000004.1"/>
</dbReference>
<name>A0AAW7Z3T8_9ALTE</name>
<dbReference type="EMBL" id="JAUOQI010000007">
    <property type="protein sequence ID" value="MDO6578007.1"/>
    <property type="molecule type" value="Genomic_DNA"/>
</dbReference>
<feature type="transmembrane region" description="Helical" evidence="6">
    <location>
        <begin position="188"/>
        <end position="211"/>
    </location>
</feature>
<evidence type="ECO:0000256" key="3">
    <source>
        <dbReference type="ARBA" id="ARBA00022692"/>
    </source>
</evidence>
<keyword evidence="4 6" id="KW-1133">Transmembrane helix</keyword>
<dbReference type="GeneID" id="83256753"/>
<evidence type="ECO:0000313" key="10">
    <source>
        <dbReference type="Proteomes" id="UP000056750"/>
    </source>
</evidence>
<evidence type="ECO:0000313" key="8">
    <source>
        <dbReference type="EMBL" id="AMJ73158.1"/>
    </source>
</evidence>
<dbReference type="PANTHER" id="PTHR43478:SF1">
    <property type="entry name" value="NA+_H+ ANTIPORTER NHAC-LIKE C-TERMINAL DOMAIN-CONTAINING PROTEIN"/>
    <property type="match status" value="1"/>
</dbReference>
<feature type="domain" description="Na+/H+ antiporter NhaC-like C-terminal" evidence="7">
    <location>
        <begin position="171"/>
        <end position="453"/>
    </location>
</feature>
<accession>A0AAW7Z3T8</accession>
<sequence>MDWVSIIPPLVAIIVVFWKKEVILALLLAVLCSEALILLTASPATSFLAPINAIERVVDTASSPGNTRVILFSVLVGALLAFIRDSGGVTATVNYLVGKGVAKNKKQVGSLTMFTGIAVFIESNLSVLTAGIFARGLFDRFGMSRARLAYIIDSTSAPVCILILLNGWGAFILSLLDTYELPASSASILWGSVFFNFYAIFTLLIVAYTIAADKVHGPLAVEEKTLSKTDIPQQTETATKARYMLVPLLTMVLSMVGFMFWTGNGTLSEGSGSKSVLYATALATAIAYGLLLWHKRFTHKEAVEIGFKGMGELLPLVTIVLLSLTLGNSLKDLGTGVFVAGVVGEYLPLVFIVPMLFIAGAVMSFTTGTSWGTFAILIPIGVPLIQTLGLPPSLVVAAILGGGIFGDHCSPISDTTAVSSLAAGCDVLTHVKTQFPYALVAGGLTLVGYLIASIIMIG</sequence>
<organism evidence="9 11">
    <name type="scientific">Alteromonas stellipolaris</name>
    <dbReference type="NCBI Taxonomy" id="233316"/>
    <lineage>
        <taxon>Bacteria</taxon>
        <taxon>Pseudomonadati</taxon>
        <taxon>Pseudomonadota</taxon>
        <taxon>Gammaproteobacteria</taxon>
        <taxon>Alteromonadales</taxon>
        <taxon>Alteromonadaceae</taxon>
        <taxon>Alteromonas/Salinimonas group</taxon>
        <taxon>Alteromonas</taxon>
    </lineage>
</organism>
<evidence type="ECO:0000256" key="4">
    <source>
        <dbReference type="ARBA" id="ARBA00022989"/>
    </source>
</evidence>
<feature type="transmembrane region" description="Helical" evidence="6">
    <location>
        <begin position="346"/>
        <end position="365"/>
    </location>
</feature>
<feature type="transmembrane region" description="Helical" evidence="6">
    <location>
        <begin position="437"/>
        <end position="457"/>
    </location>
</feature>
<keyword evidence="5 6" id="KW-0472">Membrane</keyword>
<evidence type="ECO:0000259" key="7">
    <source>
        <dbReference type="Pfam" id="PF03553"/>
    </source>
</evidence>
<reference evidence="9" key="2">
    <citation type="submission" date="2023-07" db="EMBL/GenBank/DDBJ databases">
        <title>Genome content predicts the carbon catabolic preferences of heterotrophic bacteria.</title>
        <authorList>
            <person name="Gralka M."/>
        </authorList>
    </citation>
    <scope>NUCLEOTIDE SEQUENCE</scope>
    <source>
        <strain evidence="9">F2M12</strain>
    </source>
</reference>
<dbReference type="PANTHER" id="PTHR43478">
    <property type="entry name" value="NA+/H+ ANTIPORTER-RELATED"/>
    <property type="match status" value="1"/>
</dbReference>